<organism evidence="7 8">
    <name type="scientific">Acanthaster planci</name>
    <name type="common">Crown-of-thorns starfish</name>
    <dbReference type="NCBI Taxonomy" id="133434"/>
    <lineage>
        <taxon>Eukaryota</taxon>
        <taxon>Metazoa</taxon>
        <taxon>Echinodermata</taxon>
        <taxon>Eleutherozoa</taxon>
        <taxon>Asterozoa</taxon>
        <taxon>Asteroidea</taxon>
        <taxon>Valvatacea</taxon>
        <taxon>Valvatida</taxon>
        <taxon>Acanthasteridae</taxon>
        <taxon>Acanthaster</taxon>
    </lineage>
</organism>
<dbReference type="InterPro" id="IPR039873">
    <property type="entry name" value="CCDC78"/>
</dbReference>
<dbReference type="InterPro" id="IPR029329">
    <property type="entry name" value="DUF4472"/>
</dbReference>
<dbReference type="GO" id="GO:0005737">
    <property type="term" value="C:cytoplasm"/>
    <property type="evidence" value="ECO:0007669"/>
    <property type="project" value="TreeGrafter"/>
</dbReference>
<dbReference type="GO" id="GO:0008017">
    <property type="term" value="F:microtubule binding"/>
    <property type="evidence" value="ECO:0007669"/>
    <property type="project" value="InterPro"/>
</dbReference>
<feature type="coiled-coil region" evidence="4">
    <location>
        <begin position="585"/>
        <end position="616"/>
    </location>
</feature>
<dbReference type="GO" id="GO:0003777">
    <property type="term" value="F:microtubule motor activity"/>
    <property type="evidence" value="ECO:0007669"/>
    <property type="project" value="InterPro"/>
</dbReference>
<accession>A0A8B7YV87</accession>
<evidence type="ECO:0000259" key="6">
    <source>
        <dbReference type="PROSITE" id="PS50067"/>
    </source>
</evidence>
<dbReference type="KEGG" id="aplc:110982824"/>
<name>A0A8B7YV87_ACAPL</name>
<protein>
    <submittedName>
        <fullName evidence="8">Coiled-coil domain-containing protein 78-like isoform X1</fullName>
    </submittedName>
</protein>
<feature type="domain" description="Kinesin motor" evidence="6">
    <location>
        <begin position="6"/>
        <end position="317"/>
    </location>
</feature>
<keyword evidence="2 3" id="KW-0067">ATP-binding</keyword>
<evidence type="ECO:0000256" key="2">
    <source>
        <dbReference type="ARBA" id="ARBA00022840"/>
    </source>
</evidence>
<evidence type="ECO:0000256" key="1">
    <source>
        <dbReference type="ARBA" id="ARBA00022741"/>
    </source>
</evidence>
<comment type="similarity">
    <text evidence="3">Belongs to the TRAFAC class myosin-kinesin ATPase superfamily. Kinesin family.</text>
</comment>
<gene>
    <name evidence="8" type="primary">LOC110982824</name>
</gene>
<dbReference type="Pfam" id="PF14739">
    <property type="entry name" value="DUF4472"/>
    <property type="match status" value="1"/>
</dbReference>
<dbReference type="InterPro" id="IPR001752">
    <property type="entry name" value="Kinesin_motor_dom"/>
</dbReference>
<feature type="region of interest" description="Disordered" evidence="5">
    <location>
        <begin position="872"/>
        <end position="906"/>
    </location>
</feature>
<evidence type="ECO:0000256" key="3">
    <source>
        <dbReference type="PROSITE-ProRule" id="PRU00283"/>
    </source>
</evidence>
<dbReference type="AlphaFoldDB" id="A0A8B7YV87"/>
<dbReference type="PRINTS" id="PR00380">
    <property type="entry name" value="KINESINHEAVY"/>
</dbReference>
<evidence type="ECO:0000256" key="4">
    <source>
        <dbReference type="SAM" id="Coils"/>
    </source>
</evidence>
<dbReference type="InterPro" id="IPR027417">
    <property type="entry name" value="P-loop_NTPase"/>
</dbReference>
<dbReference type="SMART" id="SM00129">
    <property type="entry name" value="KISc"/>
    <property type="match status" value="1"/>
</dbReference>
<dbReference type="OrthoDB" id="2113965at2759"/>
<evidence type="ECO:0000313" key="8">
    <source>
        <dbReference type="RefSeq" id="XP_022097213.1"/>
    </source>
</evidence>
<reference evidence="8" key="1">
    <citation type="submission" date="2025-08" db="UniProtKB">
        <authorList>
            <consortium name="RefSeq"/>
        </authorList>
    </citation>
    <scope>IDENTIFICATION</scope>
</reference>
<dbReference type="PROSITE" id="PS50067">
    <property type="entry name" value="KINESIN_MOTOR_2"/>
    <property type="match status" value="1"/>
</dbReference>
<dbReference type="GO" id="GO:0007018">
    <property type="term" value="P:microtubule-based movement"/>
    <property type="evidence" value="ECO:0007669"/>
    <property type="project" value="InterPro"/>
</dbReference>
<keyword evidence="4" id="KW-0175">Coiled coil</keyword>
<dbReference type="Proteomes" id="UP000694845">
    <property type="component" value="Unplaced"/>
</dbReference>
<dbReference type="GeneID" id="110982824"/>
<evidence type="ECO:0000256" key="5">
    <source>
        <dbReference type="SAM" id="MobiDB-lite"/>
    </source>
</evidence>
<proteinExistence type="inferred from homology"/>
<dbReference type="PANTHER" id="PTHR22106">
    <property type="entry name" value="COILED-COIL DOMAIN-CONTAINING PROTEIN 78"/>
    <property type="match status" value="1"/>
</dbReference>
<dbReference type="Pfam" id="PF00225">
    <property type="entry name" value="Kinesin"/>
    <property type="match status" value="1"/>
</dbReference>
<dbReference type="InterPro" id="IPR036961">
    <property type="entry name" value="Kinesin_motor_dom_sf"/>
</dbReference>
<dbReference type="PANTHER" id="PTHR22106:SF5">
    <property type="entry name" value="COILED-COIL DOMAIN-CONTAINING PROTEIN 78"/>
    <property type="match status" value="1"/>
</dbReference>
<sequence>MAETMNVTVLGRIRPSTSVGSESSGSYSGAHGQAHPSFQTLYKQGDTNRFIYSDAILSMVKLLGAGFNCCVLCFGESGSGKSYTLAGEGTGQPGIIQMMLKDLFNEVDRLHDNGTSAHVKIGMYEIYNEIIRDLLSIDRHSAVCDLGITAEDGVYVKNLIEVPVMSASDSLSIFHSGWLAQNTQNTDYGEAGARTTVVTRIHLIQEREEYGYPYKSTFTFVDLPGAEKLAADPKALKRMEGTLLNKSLLALGSLIEELARKPGAARILSYEASKLTNLLRDALGGNCNTKVIVHQKPRSDARITQAVLNAAECFGQITNFFLLNDTAAQGLITQYRAQLLIKQSQLPGPSAPAVFDSDDLAGKNAKLTKENMKLKEEEGYLRRKLDQLDSRLGDVAMVKTDLSAKLINSEEEKLRVSKLLVDLQIENNRIKEKASQEIFELNNKLMSIDSDYREVLMAKERLGKETRLFHERLDLVERERQELADKYVMMKADYAALAEKYDSEVSRNQELGLELLNLLNAKVTLLKQEENLALASDHKREQTAEELRRARDIALGLSSKKERADEIGASDLDRRELQNKLFGDEERMRSEFNQMRNQYDQQQDKLQSRIMELNAALRNGRQITRDYQRKLAQQDVELISSREEAREVAVANSRLQTQLMEKNEEMRSRLTKYLEDIAEFVDDRDATLNRKMEDNLTNYVRSMIKDMKETYKAREKQLSEAARDFKMKMQSIGKKHEQLLVAYRFLRKQVQKGDISDADLGPQEGELTLKDDEVESANRREIRRLTEALLEAQKKQSPADSDDSGEWNELQKKLGEFTSKTQQELETERASLMSMNAILEEQLAECHDYINRHFNKYREENASLRRMLGMKEREGNTYEDPPIQRRQRAGYPRLAGPSHTQPSWQY</sequence>
<keyword evidence="3" id="KW-0505">Motor protein</keyword>
<dbReference type="GO" id="GO:0005524">
    <property type="term" value="F:ATP binding"/>
    <property type="evidence" value="ECO:0007669"/>
    <property type="project" value="UniProtKB-UniRule"/>
</dbReference>
<evidence type="ECO:0000313" key="7">
    <source>
        <dbReference type="Proteomes" id="UP000694845"/>
    </source>
</evidence>
<dbReference type="RefSeq" id="XP_022097213.1">
    <property type="nucleotide sequence ID" value="XM_022241521.1"/>
</dbReference>
<keyword evidence="1 3" id="KW-0547">Nucleotide-binding</keyword>
<keyword evidence="7" id="KW-1185">Reference proteome</keyword>
<feature type="binding site" evidence="3">
    <location>
        <begin position="75"/>
        <end position="82"/>
    </location>
    <ligand>
        <name>ATP</name>
        <dbReference type="ChEBI" id="CHEBI:30616"/>
    </ligand>
</feature>
<dbReference type="Gene3D" id="3.40.850.10">
    <property type="entry name" value="Kinesin motor domain"/>
    <property type="match status" value="1"/>
</dbReference>
<dbReference type="SUPFAM" id="SSF52540">
    <property type="entry name" value="P-loop containing nucleoside triphosphate hydrolases"/>
    <property type="match status" value="1"/>
</dbReference>